<dbReference type="Pfam" id="PF19671">
    <property type="entry name" value="DUF6174"/>
    <property type="match status" value="1"/>
</dbReference>
<evidence type="ECO:0000256" key="1">
    <source>
        <dbReference type="SAM" id="SignalP"/>
    </source>
</evidence>
<name>A0ABW9HLC5_9ACTN</name>
<comment type="caution">
    <text evidence="2">The sequence shown here is derived from an EMBL/GenBank/DDBJ whole genome shotgun (WGS) entry which is preliminary data.</text>
</comment>
<organism evidence="2 3">
    <name type="scientific">Streptomyces niveiscabiei</name>
    <dbReference type="NCBI Taxonomy" id="164115"/>
    <lineage>
        <taxon>Bacteria</taxon>
        <taxon>Bacillati</taxon>
        <taxon>Actinomycetota</taxon>
        <taxon>Actinomycetes</taxon>
        <taxon>Kitasatosporales</taxon>
        <taxon>Streptomycetaceae</taxon>
        <taxon>Streptomyces</taxon>
    </lineage>
</organism>
<dbReference type="InterPro" id="IPR046172">
    <property type="entry name" value="DUF6174"/>
</dbReference>
<feature type="chain" id="PRO_5046088930" evidence="1">
    <location>
        <begin position="23"/>
        <end position="145"/>
    </location>
</feature>
<keyword evidence="1" id="KW-0732">Signal</keyword>
<evidence type="ECO:0000313" key="3">
    <source>
        <dbReference type="Proteomes" id="UP001631957"/>
    </source>
</evidence>
<reference evidence="2 3" key="1">
    <citation type="submission" date="2024-12" db="EMBL/GenBank/DDBJ databases">
        <title>Forecasting of Potato common scab and diversities of Pathogenic streptomyces spp. in china.</title>
        <authorList>
            <person name="Handique U."/>
            <person name="Wu J."/>
        </authorList>
    </citation>
    <scope>NUCLEOTIDE SEQUENCE [LARGE SCALE GENOMIC DNA]</scope>
    <source>
        <strain evidence="2 3">ZRIMU1530</strain>
    </source>
</reference>
<sequence length="145" mass="15142">MTTARHLSVLTLAVALTTTACGETRTYPGADPTWREPGSYTYTLAAESQVLAGTFRITVRNGKVTAVTAPDPDSRRQAAYAELPTIGALLSRLKTARANGADTAAVEYAPGGRPTRVVLDEDRNAVDDEATYVISAFSPAGAGPG</sequence>
<dbReference type="PROSITE" id="PS51257">
    <property type="entry name" value="PROKAR_LIPOPROTEIN"/>
    <property type="match status" value="1"/>
</dbReference>
<protein>
    <submittedName>
        <fullName evidence="2">DUF6174 domain-containing protein</fullName>
    </submittedName>
</protein>
<dbReference type="RefSeq" id="WP_055722298.1">
    <property type="nucleotide sequence ID" value="NZ_JBJVNI010000002.1"/>
</dbReference>
<feature type="signal peptide" evidence="1">
    <location>
        <begin position="1"/>
        <end position="22"/>
    </location>
</feature>
<dbReference type="EMBL" id="JBJVNI010000002">
    <property type="protein sequence ID" value="MFM9607695.1"/>
    <property type="molecule type" value="Genomic_DNA"/>
</dbReference>
<gene>
    <name evidence="2" type="ORF">ACKI18_03110</name>
</gene>
<evidence type="ECO:0000313" key="2">
    <source>
        <dbReference type="EMBL" id="MFM9607695.1"/>
    </source>
</evidence>
<accession>A0ABW9HLC5</accession>
<dbReference type="Proteomes" id="UP001631957">
    <property type="component" value="Unassembled WGS sequence"/>
</dbReference>
<keyword evidence="3" id="KW-1185">Reference proteome</keyword>
<proteinExistence type="predicted"/>